<dbReference type="RefSeq" id="XP_033398486.1">
    <property type="nucleotide sequence ID" value="XM_033542010.1"/>
</dbReference>
<dbReference type="GeneID" id="54299507"/>
<sequence>MEYQQQAVTELVYPRPVPSTSNAGSIDSRASVQTVSQCWRGSCARSTPRPKAAATFHRNHHHRPTTLAPLGDSCTLNPDGTSATESPPIDVLCSDSIQTFQVHRDDPDPRNTDQDSCFLNNAEMADQSESERPVVPSKSYQFLGIQPILDAEGVGLGKIRYAARIAEAFLKDPQPTATAHLSDNPNSGSAAAGPGGAPVDSGIAQAQGASGTEKAD</sequence>
<organism evidence="2 3">
    <name type="scientific">Aplosporella prunicola CBS 121167</name>
    <dbReference type="NCBI Taxonomy" id="1176127"/>
    <lineage>
        <taxon>Eukaryota</taxon>
        <taxon>Fungi</taxon>
        <taxon>Dikarya</taxon>
        <taxon>Ascomycota</taxon>
        <taxon>Pezizomycotina</taxon>
        <taxon>Dothideomycetes</taxon>
        <taxon>Dothideomycetes incertae sedis</taxon>
        <taxon>Botryosphaeriales</taxon>
        <taxon>Aplosporellaceae</taxon>
        <taxon>Aplosporella</taxon>
    </lineage>
</organism>
<evidence type="ECO:0000313" key="2">
    <source>
        <dbReference type="EMBL" id="KAF2142774.1"/>
    </source>
</evidence>
<accession>A0A6A6BHP5</accession>
<dbReference type="Proteomes" id="UP000799438">
    <property type="component" value="Unassembled WGS sequence"/>
</dbReference>
<reference evidence="2" key="1">
    <citation type="journal article" date="2020" name="Stud. Mycol.">
        <title>101 Dothideomycetes genomes: a test case for predicting lifestyles and emergence of pathogens.</title>
        <authorList>
            <person name="Haridas S."/>
            <person name="Albert R."/>
            <person name="Binder M."/>
            <person name="Bloem J."/>
            <person name="Labutti K."/>
            <person name="Salamov A."/>
            <person name="Andreopoulos B."/>
            <person name="Baker S."/>
            <person name="Barry K."/>
            <person name="Bills G."/>
            <person name="Bluhm B."/>
            <person name="Cannon C."/>
            <person name="Castanera R."/>
            <person name="Culley D."/>
            <person name="Daum C."/>
            <person name="Ezra D."/>
            <person name="Gonzalez J."/>
            <person name="Henrissat B."/>
            <person name="Kuo A."/>
            <person name="Liang C."/>
            <person name="Lipzen A."/>
            <person name="Lutzoni F."/>
            <person name="Magnuson J."/>
            <person name="Mondo S."/>
            <person name="Nolan M."/>
            <person name="Ohm R."/>
            <person name="Pangilinan J."/>
            <person name="Park H.-J."/>
            <person name="Ramirez L."/>
            <person name="Alfaro M."/>
            <person name="Sun H."/>
            <person name="Tritt A."/>
            <person name="Yoshinaga Y."/>
            <person name="Zwiers L.-H."/>
            <person name="Turgeon B."/>
            <person name="Goodwin S."/>
            <person name="Spatafora J."/>
            <person name="Crous P."/>
            <person name="Grigoriev I."/>
        </authorList>
    </citation>
    <scope>NUCLEOTIDE SEQUENCE</scope>
    <source>
        <strain evidence="2">CBS 121167</strain>
    </source>
</reference>
<evidence type="ECO:0000256" key="1">
    <source>
        <dbReference type="SAM" id="MobiDB-lite"/>
    </source>
</evidence>
<dbReference type="EMBL" id="ML995483">
    <property type="protein sequence ID" value="KAF2142774.1"/>
    <property type="molecule type" value="Genomic_DNA"/>
</dbReference>
<feature type="region of interest" description="Disordered" evidence="1">
    <location>
        <begin position="55"/>
        <end position="87"/>
    </location>
</feature>
<protein>
    <submittedName>
        <fullName evidence="2">Uncharacterized protein</fullName>
    </submittedName>
</protein>
<proteinExistence type="predicted"/>
<keyword evidence="3" id="KW-1185">Reference proteome</keyword>
<dbReference type="AlphaFoldDB" id="A0A6A6BHP5"/>
<feature type="compositionally biased region" description="Polar residues" evidence="1">
    <location>
        <begin position="74"/>
        <end position="85"/>
    </location>
</feature>
<name>A0A6A6BHP5_9PEZI</name>
<feature type="region of interest" description="Disordered" evidence="1">
    <location>
        <begin position="175"/>
        <end position="216"/>
    </location>
</feature>
<evidence type="ECO:0000313" key="3">
    <source>
        <dbReference type="Proteomes" id="UP000799438"/>
    </source>
</evidence>
<gene>
    <name evidence="2" type="ORF">K452DRAFT_297308</name>
</gene>